<keyword evidence="4" id="KW-0813">Transport</keyword>
<evidence type="ECO:0000256" key="9">
    <source>
        <dbReference type="ARBA" id="ARBA00023136"/>
    </source>
</evidence>
<dbReference type="Gene3D" id="6.10.250.2040">
    <property type="match status" value="1"/>
</dbReference>
<proteinExistence type="inferred from homology"/>
<feature type="region of interest" description="Disordered" evidence="12">
    <location>
        <begin position="3111"/>
        <end position="3132"/>
    </location>
</feature>
<evidence type="ECO:0000256" key="7">
    <source>
        <dbReference type="ARBA" id="ARBA00022729"/>
    </source>
</evidence>
<dbReference type="EMBL" id="JANGEW010000001">
    <property type="protein sequence ID" value="MCQ5341654.1"/>
    <property type="molecule type" value="Genomic_DNA"/>
</dbReference>
<feature type="region of interest" description="Disordered" evidence="12">
    <location>
        <begin position="5703"/>
        <end position="5722"/>
    </location>
</feature>
<evidence type="ECO:0000313" key="14">
    <source>
        <dbReference type="EMBL" id="MCQ5341654.1"/>
    </source>
</evidence>
<evidence type="ECO:0000256" key="1">
    <source>
        <dbReference type="ARBA" id="ARBA00004241"/>
    </source>
</evidence>
<dbReference type="Gene3D" id="2.150.10.10">
    <property type="entry name" value="Serralysin-like metalloprotease, C-terminal"/>
    <property type="match status" value="4"/>
</dbReference>
<comment type="similarity">
    <text evidence="3">Belongs to the autotransporter-2 (AT-2) (TC 1.B.40) family.</text>
</comment>
<dbReference type="Gene3D" id="6.10.250.2120">
    <property type="match status" value="1"/>
</dbReference>
<dbReference type="RefSeq" id="WP_154253949.1">
    <property type="nucleotide sequence ID" value="NZ_JANGDR010000001.1"/>
</dbReference>
<dbReference type="Gene3D" id="2.20.70.140">
    <property type="match status" value="16"/>
</dbReference>
<keyword evidence="9" id="KW-0472">Membrane</keyword>
<feature type="compositionally biased region" description="Polar residues" evidence="12">
    <location>
        <begin position="5710"/>
        <end position="5722"/>
    </location>
</feature>
<evidence type="ECO:0000256" key="6">
    <source>
        <dbReference type="ARBA" id="ARBA00022692"/>
    </source>
</evidence>
<accession>A0ABT1SP74</accession>
<dbReference type="SUPFAM" id="SSF101967">
    <property type="entry name" value="Adhesin YadA, collagen-binding domain"/>
    <property type="match status" value="5"/>
</dbReference>
<dbReference type="PROSITE" id="PS51272">
    <property type="entry name" value="SLH"/>
    <property type="match status" value="1"/>
</dbReference>
<dbReference type="Pfam" id="PF05658">
    <property type="entry name" value="YadA_head"/>
    <property type="match status" value="6"/>
</dbReference>
<keyword evidence="7" id="KW-0732">Signal</keyword>
<evidence type="ECO:0000313" key="15">
    <source>
        <dbReference type="Proteomes" id="UP001206692"/>
    </source>
</evidence>
<evidence type="ECO:0000259" key="13">
    <source>
        <dbReference type="PROSITE" id="PS51272"/>
    </source>
</evidence>
<keyword evidence="5" id="KW-1134">Transmembrane beta strand</keyword>
<keyword evidence="10" id="KW-0998">Cell outer membrane</keyword>
<protein>
    <submittedName>
        <fullName evidence="14">S-layer homology domain-containing protein</fullName>
    </submittedName>
</protein>
<sequence length="6138" mass="607114">MNKIYKVVWSKVRNAYIVVSELAKRNSKTKSQHTSRVPHSLLRLAVVTSLSLGIASTLTFPAFATNAWGTISGTTNVAAGGGSNASGTNSVAVGNGSTASGTNAAAIAGGTAANDYSLAFGLGSIAGTAGATNNKAVAIGYNAIAYSLNDVVIGANQTAITANYGPSEDTPNGSNTSSAFGGRVLIGHDNIAYGRAGNSVILGSNNRSNAVHGIAIGQNVVVGQPDGGTLAYENAMGFGTNTRSYSTNTIAIGNNAIAGNTDTSRTSYDANGDSAVAIGAASQSTSGFTVAIGGASSATAIEAVAIGKNSNASAIYAVATGSGAQATNQGNIAVGASANASGENAMAVGRNATTAGVRASAFGYNAVASGGGAMAQGTNANASGSYSMSIGYDTVASAGSAISFGYLAKSLGTRSISIGREASAGTASTDPDAIAIGYQTVAPAGNSIAIGKTAAIDSSAASAIALGSAATAKIATSVAIGSGSTTERSTDTTSQGWNVQDSTWSSWLSTKGNAGTTSGGVWNSSAGVVSIGTDGFAGNSVTRKLTGLAAGQYDTDAVNMKQWTNTMLATTGDFQASGSTQYGSDNTPRTATKLLNESLKITGGVDNTLYYQSDFSTSPNIGSVISDNKVTLLLNKTLRGLETIYLTNPTTGNATTLSGNGITIRPSGGTAVSLTGTGLNNGGNKITNVAAGTAGTDGVNVSQLNQAIAGVSGGSGSTTTVTVEGGTAAGTDSTYTGNNLQITSTTGTNSIAYDLKLADKVTLGSTGTTGTDGSLTVNGTGGSSVAVDGATGSVALTGTDGSTATIAAGTATSDVNGTSINRITAGGATVATLDDGMVYTGDTGTAAVKLNKTVNIVGGETDSTKLSTDNNIGIVAAQDGDNGKLTVRLAKDITGLNTVTAGDAILGNQTATTAGGTSQEGSYVTGLDNTTWNVANPDIVSGRAATEDQLKTVSDAIIDGTSENATGGFGLTDDNNTAVKQDLGKTIQIAGDGNITTTADADGKKITVGLKNTVALGESGSESGSLTVNGAAGSSVAVDGATGSVALAGTDGSTATIAAGTSAPNLAGTSINRITVGGATVATLDDGMKYYGDFGSVASVKLNNQVNVKGEATTEANLTTGNIGVVSSQDGNNALLTVKLNKDLNLGSTGSLTMGNTVVNNSGITITPATGDPVSLTSSGLDNGNNKIINVAPGEISETSTDAINGSQLWKELQNISGGSGTTTSITVEGGTAAGTGGTYAGSNLQVTSTTATDGSKTYDMKLADNITLGSTGTDGVDGSVTVNGKDGSSVAVDGSTGSVTLTGNDGSTATIAAGTSAPNLAGTSINRITAGGATVATLDDGMKYGGDFGTTSSVKLNNQVNVKGEATSEADLTTGNIGVVSSQDGDNGLLTVKLNKDINLGDTGSVTTGNTVVNNDGVKVGDTALATGGLTITNGPSVTTTGIDAGSKQITNVASGSDGTDADNNPTYNTLTNGANIGDIKNITDAAKTELTNDGLNFTADSGDAVHRNLGETLNIAGDGNITTTSDATNGKITVGLSNTVSVGTTGTDGVNGTVTVNGTDGSSVAINGADGTIALNKADGSPVTIAAGTQVNNLAGTPIDRITVGGATVATMDDGMKYGGDFGTVSNVKLNNQVNVKGEATTEANLTTGNIGVVSNQDGDNGLLTVKLNKDIDLGSTGSLTTGNTVVNNDGIKITPTTGDPVSLTSSGLDNGNQKIINVAAGTADTDAVNVGQLTKAIQGVSSGEGSKTNLTVEGGTAAGTGGNYTGSNLQLTEKTETTGATTYDVKLADNITLGSAADTEAGTTGTDSSITVNGADGSAVAINGADGSIALNTADGSPVTIKAGTAADDVNGNSINRVTVGGATVATLDDGMVYTGDTGTAAVKLNKTVNIVGGETDSSKLSTDNNIGIVAEQDGDNGKLTVRLAKDITGLNTVTAGDATLGNQSTTTAGGVAQTGSYVTGLDNTTWNVSNPDIVSGRAATEDQLKTVSDALADGTSENATGGFGLADESGTTVKQDLGKTITVKGGVTDGTTTTENPTGTSNITTAVKDGALEVSLNKDIDLGSTGSVTTGNTVINNDGVTVGDTKLATDGLTITNGPSVTTEGINAGGKQITNVASGSDGVDASGNPTYNNLTNGANIGDIKNITDAAKTELTNDGLNFTADSGDTVHRNLGETLNIAGDGNITTTSDATNGKITVGLSNTVAVGTTGTDGENGTVTVNGTDGSSVAINGSDGSIVMNNGSGSPVTIAAGSQVNNLAGTPIDRITVGGSTVATLDDGMKYYGDFGTLATVKLNNQVNVKGEATTAADLTTGNIGVVSSQDGDNALLTVKLNKDINLGSTGSLTTGNTVVNNDGITITPSTGDPVSLTGSGLDNGNNVISNVATGVKGTDAVNVDQLTKAIQDVNAGEGSKTNLTVEGGTAAGTDGNYTGTNLQVTEKTETNGSTTYDVKLADNLTLGSANGSDGTGGVDGSITLTGADGSTATIAAGPAANDVNGKSIDRITVGGATVATLDDGMVYTGDTGSAAVKLNKTVNIVGGETDATKLSTDNNIGIVAAQDGDNGKLTVRLAKDITGLNTVEAGDAVIGNQGVVTAGGVAQDGSYVTGLDNTTWNVSDPDIVTGRAATEDQLKTVSDAVVAVADGTSENATGGFGLADGSGTTVKQDLGKTITVKGGVTDGTATTENPTGTSNITTAVKDGALEVSLNKDIDLGSTGSVTTGNTVVNNDGVKVGDTTLTTGGLTITNGPSVTTDGINAGGKQITNVASGSDGVDASGNPTYTNLTNGANIGDIKNITDAAKTELTNEGLNFTADSGDTVHRNLGETLNIAGDGNITTTSDATNGKITVGLSNTVAVGTTGTDGENGTVTVNGTDGSSVAINGSNGSIVMNTGSGSPVTIQAGSSVNDVTGSPINRITVGGATVATLDDGMKYGGDFGTVSNVKLNNQVDVKGEATTEADLTTGNIGVVSSQAGDNGLLVVKLNKDLNLGSTGSVTMGNTVVNNSGVTIGSGDTAVSLTDGGLNNGGNKITNVAAGTDGTDAVNVTQLEQRIAQIAIGESKTTEITVDGGTAAPTDGTYAGSNLQVNASTTANGSPTYDIKLADNITLGSAADSTTGTTGTDSSITLNGADGSSVVVNGADGSVTTKGTDGSAVAINGSNGSIVLNTGSGSPVTIQAGTSANNLAGTSVDRISVGGQTVATLSDGLKYAGDDGQTDTTKVIAKELNEQLDIVGGADATKLTDNNIGVNNVNGQLKVQLVKDIDLGDTGSVTVGTAVLGNQTVTTASGVSQTGTYLTGLSNTAWDTANPDAVSGRAATEDQLKAINDKVNAISTGTGAFGLTDDNGAAVKDSLGETIQLAGDGNITTTADADSNKLTIGLSNDISVGKSGTDGTDGKIGVNGKDGSSVVINGADGTIGLTGPAGADGTPGATITIAPGTQVNNLAGTPIDRVTVGGATVTTLDDGMKYGGDFGTVSKVKLNNQVNVKGEATTEGDLTTGNIGVVSSQEGANGLLTVKLNKDLKLGDTGSVTTGATVINNDGVTITPTTGNPVKLTGTGLDNGGNTITNVGAGTANTDAVNYGQLKAAATAVTVEGGTPAGTSDNYAGKNLQLAATTAGDKTTYDLKLADKITLGSAADSTAGTAGTDSSITVNGADGSSVAIDGSNGSITLNTADGSPVTIKAGSANDVTGTAADRITIGDQTVATLNDGMVYTGDTGSAAVKLNKTVNIVGGETDSTKLSTGNNIGIVAEQDSDNAKLTVRLAKDITGLNTVEAGDAVIGNQSVLTGDGYTESGSYVTGLENTTWDMTNPDIVSGRAATEDQLKSVSDAIIDGTGKDAIGGFGLTDDSGTAVKQDLGKTIQIAGDGNITTIADADGKKLTVGLSNDLSIGTAGTDGEDGKVAVNGKDGSGVALNGADGSIGLTGPAGADGTPGTTVTIKVADPVNDVTGTPIDRITVGGATVATLDDGMKYGGDFGSVSNVKLNNQVNVKGNAANEADLTDFNIGVVSSQTGDNGLLTVKLNKDINLGSTGSVTTGATVVNNDGVTITPSTGNPVTLTGTGLNNGGNKITNVASGTTGTTYDTSVDGQEDYNNAANIGDLTTAINDVKNAENGGGFGLTDDSGAAVKQDLGKTIQVAGDGQNITTTADATNGKITVALSNDISIGAKDGADGTDGVDGKIGVNGKDGSSVVINGADGSIGLTGPAGADGTPGTTVTIKAGDSVNNVEGTPVDRITAGGETIATMSDGQKYAGDNGQTDTTKVIAKKLNEQLDIIGGADADKLTENNIGVNNVNGQLKVQLVKDIDLGDTGSVTTGATVMNNDGITITPAAGTGTGNPVTLTGTGLNNGGNQITNVASGTTGTTYDTSVEGQEDYNNAANIGDLTTAINDVKNAENGGGFGLTDDSGAAVKQDLGKTIQIAGDGQNITTTADATNGKITVALSNDLSIGAKDGADGTDGVDGKIGVNGKDGSAVVINGADGSIGLTGPAGADGTPGTTVTIKAGDSVNNVEGNPVDRITAGGETIATMSDGQKYAGDNGQTDTTKVIAKKLNEQLDIVGGADADKLTENNIGVNNVDGKLKVQLVKDVDLGDTGSVTTGATVMNNDGITITPAAGTGTGNPVTLTGTGLNNGGNQITNVASGADGVDADGNPTYNTDTNAANIGDLKNVSDALVNKGMDFTADSGDTVHRDLGEALGIVGDGQNITTTTDATNGKITVALSNDISIGAKDGADGTDGVDGKIGVNGKDGSAVVINGADGSIGLTGPAGADGTPGTTVTIKAGDSVNNVEGNPVDRITAGGETIATMSDGQKYAGDNAKADGTNVIAKKLNEQLDIIGGADADKLTENNIGVNNVNGQLKVQLVKDIDLGTEGSVTMGNTVVNNSGMTIGSGDTAVSLTNGGLNNGGNQITNVASGSDGVDADGNPTYNTDTNAANIGDLNNVSDALVNKGMDFTADSGDTVHRDLGEALGIVGDGQNITTTTDPTNGNITVALSDNLSIGAKDGTNGSIGVNGSDGNVVTIDGNDGISIKGADGKDGVSITGKDGVDGVDGLEGHIGLNGKDGVTDIYTTPGEAGVNGKDGETMTRIIYTDPKGTNHQVATLDDGMKYYGDFGDVASVKLNKQVNVKGEATSEDDLTTGNIGVVSSQDGDNALLTVKLNKDINLGSNGSVTMGNTVINNSGMTITPSNGTPVSLTDAGLNNGGNKIINVAPGAINDDSTDAVNGSQLNEIRKLAGQHTYVTVEGGTEGGASEYQGKNLLLQTKRDNNLTTYYDLKLSDNITLGSANNDEGTDGVDSSITLNGADGSSVAINGADGSIALTSGANGSTATIAAGTSAPNLAGTDIDRITVGGSTVATLDDGMKYGGDFGDASKVKLNNQVNVKGNAKNEADLTDGNIGVVSSQEDENGLLTVKLNKDINLGETGSVTMGNTVVNNSGVTIGSGTSAVTLTDKGLNNGGNQITNVASGTTGNTYDTSVAGQENYNNAANIGDLTNAVNNAVENITDATKGGGFALSADDNNSVKQNLGDTIAIAGDGNTVTSVKDGKLVVGLNKDVDLGTDGSLTAGNTTINNDGVVADKIAINDSGISIDKDGINAGDKQIKNVGSGLGNTYDTTQPGQENYNNGANIGDVYAIAKSQADAEKAQSGKNITVGDDNKVNLNDNITLGSDTDASKQVNIDGNGATVTAGSGDNQVKLDGSKGQISAGGAVLGNQENTAGDKNPATGNYLTGLDNTTWDGNNIQSGRAATEDQLKTVSDKVNKGRVFQGDDGADNSVTVGLGDTLKLTGGADSNRLSDGNIGVVRNSSNDGLDIKLAKNLTNLDSVTTGNTTINNNGLTIKTVDSDRNITIEDSNINMGNNVVSGVADGTVAAGSTEAINGSQLALRDQAINSLGGTVNKLDNRINRVGAGAAALAALHPQDFDPDDKWDFAFGYGHYRGANAGAFGAFYKPNEDTTFSVGGTIGGGENMVNAGISFKVGQGNNVSNSRVGMAKEIKHLRDDVAKLEDIVNRQSQMINQLTGQNPGTIESKGNELFPDVPANHWAYEYVTKLHNLGIIEGYPDGNFDGNRMMTRYEFAAVVYRAIMAGAASNAALQGDDTLDRLANEFSAELKYIRIDTIAKDKDGKPTIQRVRIVPENKQN</sequence>
<keyword evidence="11" id="KW-0175">Coiled coil</keyword>
<evidence type="ECO:0000256" key="10">
    <source>
        <dbReference type="ARBA" id="ARBA00023237"/>
    </source>
</evidence>
<dbReference type="Gene3D" id="3.30.1300.30">
    <property type="entry name" value="GSPII I/J protein-like"/>
    <property type="match status" value="1"/>
</dbReference>
<feature type="compositionally biased region" description="Low complexity" evidence="12">
    <location>
        <begin position="3111"/>
        <end position="3127"/>
    </location>
</feature>
<comment type="caution">
    <text evidence="14">The sequence shown here is derived from an EMBL/GenBank/DDBJ whole genome shotgun (WGS) entry which is preliminary data.</text>
</comment>
<dbReference type="InterPro" id="IPR011049">
    <property type="entry name" value="Serralysin-like_metalloprot_C"/>
</dbReference>
<keyword evidence="8" id="KW-0653">Protein transport</keyword>
<evidence type="ECO:0000256" key="3">
    <source>
        <dbReference type="ARBA" id="ARBA00005848"/>
    </source>
</evidence>
<evidence type="ECO:0000256" key="12">
    <source>
        <dbReference type="SAM" id="MobiDB-lite"/>
    </source>
</evidence>
<dbReference type="Pfam" id="PF13018">
    <property type="entry name" value="ESPR"/>
    <property type="match status" value="1"/>
</dbReference>
<dbReference type="Pfam" id="PF05662">
    <property type="entry name" value="YadA_stalk"/>
    <property type="match status" value="9"/>
</dbReference>
<dbReference type="Gene3D" id="1.20.5.170">
    <property type="match status" value="2"/>
</dbReference>
<evidence type="ECO:0000256" key="2">
    <source>
        <dbReference type="ARBA" id="ARBA00004442"/>
    </source>
</evidence>
<feature type="domain" description="SLH" evidence="13">
    <location>
        <begin position="6028"/>
        <end position="6091"/>
    </location>
</feature>
<dbReference type="InterPro" id="IPR008640">
    <property type="entry name" value="Adhesin_Head_dom"/>
</dbReference>
<dbReference type="CDD" id="cd12820">
    <property type="entry name" value="LbR_YadA-like"/>
    <property type="match status" value="1"/>
</dbReference>
<comment type="subcellular location">
    <subcellularLocation>
        <location evidence="2">Cell outer membrane</location>
    </subcellularLocation>
    <subcellularLocation>
        <location evidence="1">Cell surface</location>
    </subcellularLocation>
</comment>
<dbReference type="InterPro" id="IPR008635">
    <property type="entry name" value="Coiled_stalk_dom"/>
</dbReference>
<gene>
    <name evidence="14" type="ORF">NE675_01200</name>
</gene>
<dbReference type="Pfam" id="PF03895">
    <property type="entry name" value="YadA_anchor"/>
    <property type="match status" value="1"/>
</dbReference>
<dbReference type="SUPFAM" id="SSF54523">
    <property type="entry name" value="Pili subunits"/>
    <property type="match status" value="1"/>
</dbReference>
<evidence type="ECO:0000256" key="5">
    <source>
        <dbReference type="ARBA" id="ARBA00022452"/>
    </source>
</evidence>
<organism evidence="14 15">
    <name type="scientific">Megasphaera massiliensis</name>
    <dbReference type="NCBI Taxonomy" id="1232428"/>
    <lineage>
        <taxon>Bacteria</taxon>
        <taxon>Bacillati</taxon>
        <taxon>Bacillota</taxon>
        <taxon>Negativicutes</taxon>
        <taxon>Veillonellales</taxon>
        <taxon>Veillonellaceae</taxon>
        <taxon>Megasphaera</taxon>
    </lineage>
</organism>
<dbReference type="Proteomes" id="UP001206692">
    <property type="component" value="Unassembled WGS sequence"/>
</dbReference>
<keyword evidence="15" id="KW-1185">Reference proteome</keyword>
<evidence type="ECO:0000256" key="11">
    <source>
        <dbReference type="SAM" id="Coils"/>
    </source>
</evidence>
<name>A0ABT1SP74_9FIRM</name>
<dbReference type="InterPro" id="IPR024973">
    <property type="entry name" value="ESPR"/>
</dbReference>
<dbReference type="InterPro" id="IPR045584">
    <property type="entry name" value="Pilin-like"/>
</dbReference>
<dbReference type="Pfam" id="PF00395">
    <property type="entry name" value="SLH"/>
    <property type="match status" value="1"/>
</dbReference>
<evidence type="ECO:0000256" key="4">
    <source>
        <dbReference type="ARBA" id="ARBA00022448"/>
    </source>
</evidence>
<dbReference type="InterPro" id="IPR005594">
    <property type="entry name" value="YadA_C"/>
</dbReference>
<keyword evidence="6" id="KW-0812">Transmembrane</keyword>
<reference evidence="14 15" key="1">
    <citation type="submission" date="2022-06" db="EMBL/GenBank/DDBJ databases">
        <title>Isolation of gut microbiota from human fecal samples.</title>
        <authorList>
            <person name="Pamer E.G."/>
            <person name="Barat B."/>
            <person name="Waligurski E."/>
            <person name="Medina S."/>
            <person name="Paddock L."/>
            <person name="Mostad J."/>
        </authorList>
    </citation>
    <scope>NUCLEOTIDE SEQUENCE [LARGE SCALE GENOMIC DNA]</scope>
    <source>
        <strain evidence="14 15">DFI.1.1</strain>
    </source>
</reference>
<evidence type="ECO:0000256" key="8">
    <source>
        <dbReference type="ARBA" id="ARBA00022927"/>
    </source>
</evidence>
<feature type="coiled-coil region" evidence="11">
    <location>
        <begin position="5992"/>
        <end position="6019"/>
    </location>
</feature>
<dbReference type="InterPro" id="IPR001119">
    <property type="entry name" value="SLH_dom"/>
</dbReference>